<protein>
    <submittedName>
        <fullName evidence="1">24048_t:CDS:1</fullName>
    </submittedName>
</protein>
<evidence type="ECO:0000313" key="1">
    <source>
        <dbReference type="EMBL" id="CAG8804392.1"/>
    </source>
</evidence>
<organism evidence="1 2">
    <name type="scientific">Racocetra persica</name>
    <dbReference type="NCBI Taxonomy" id="160502"/>
    <lineage>
        <taxon>Eukaryota</taxon>
        <taxon>Fungi</taxon>
        <taxon>Fungi incertae sedis</taxon>
        <taxon>Mucoromycota</taxon>
        <taxon>Glomeromycotina</taxon>
        <taxon>Glomeromycetes</taxon>
        <taxon>Diversisporales</taxon>
        <taxon>Gigasporaceae</taxon>
        <taxon>Racocetra</taxon>
    </lineage>
</organism>
<name>A0ACA9RQQ8_9GLOM</name>
<evidence type="ECO:0000313" key="2">
    <source>
        <dbReference type="Proteomes" id="UP000789920"/>
    </source>
</evidence>
<feature type="non-terminal residue" evidence="1">
    <location>
        <position position="1"/>
    </location>
</feature>
<comment type="caution">
    <text evidence="1">The sequence shown here is derived from an EMBL/GenBank/DDBJ whole genome shotgun (WGS) entry which is preliminary data.</text>
</comment>
<keyword evidence="2" id="KW-1185">Reference proteome</keyword>
<dbReference type="EMBL" id="CAJVQC010064255">
    <property type="protein sequence ID" value="CAG8804392.1"/>
    <property type="molecule type" value="Genomic_DNA"/>
</dbReference>
<gene>
    <name evidence="1" type="ORF">RPERSI_LOCUS21711</name>
</gene>
<sequence>HDISNISLTDSDSAPSVIYDSSSDELSDSGESATEEESLKEFYKEVSQTLERAFLDGHTVEIALLELNTLRMASNTTIHDLRVSVIPTILGQVNIANFLTSTEDDHCAKTQHHSKLFAPAIKKLYFLDVLDEEAILEWNSSDLADGDPSKFNIKKRVAPFIKWLEEAEVEDSDDDD</sequence>
<proteinExistence type="predicted"/>
<dbReference type="Proteomes" id="UP000789920">
    <property type="component" value="Unassembled WGS sequence"/>
</dbReference>
<accession>A0ACA9RQQ8</accession>
<reference evidence="1" key="1">
    <citation type="submission" date="2021-06" db="EMBL/GenBank/DDBJ databases">
        <authorList>
            <person name="Kallberg Y."/>
            <person name="Tangrot J."/>
            <person name="Rosling A."/>
        </authorList>
    </citation>
    <scope>NUCLEOTIDE SEQUENCE</scope>
    <source>
        <strain evidence="1">MA461A</strain>
    </source>
</reference>